<dbReference type="SUPFAM" id="SSF57850">
    <property type="entry name" value="RING/U-box"/>
    <property type="match status" value="2"/>
</dbReference>
<evidence type="ECO:0000256" key="1">
    <source>
        <dbReference type="ARBA" id="ARBA00001798"/>
    </source>
</evidence>
<feature type="compositionally biased region" description="Acidic residues" evidence="10">
    <location>
        <begin position="33"/>
        <end position="44"/>
    </location>
</feature>
<dbReference type="InterPro" id="IPR001841">
    <property type="entry name" value="Znf_RING"/>
</dbReference>
<dbReference type="GO" id="GO:0006801">
    <property type="term" value="P:superoxide metabolic process"/>
    <property type="evidence" value="ECO:0007669"/>
    <property type="project" value="InterPro"/>
</dbReference>
<evidence type="ECO:0000256" key="6">
    <source>
        <dbReference type="ARBA" id="ARBA00022771"/>
    </source>
</evidence>
<evidence type="ECO:0000256" key="8">
    <source>
        <dbReference type="ARBA" id="ARBA00022833"/>
    </source>
</evidence>
<dbReference type="Pfam" id="PF19422">
    <property type="entry name" value="Ariadne"/>
    <property type="match status" value="1"/>
</dbReference>
<keyword evidence="5" id="KW-0677">Repeat</keyword>
<evidence type="ECO:0000313" key="14">
    <source>
        <dbReference type="Proteomes" id="UP000310685"/>
    </source>
</evidence>
<dbReference type="Pfam" id="PF21235">
    <property type="entry name" value="UBA_ARI1"/>
    <property type="match status" value="1"/>
</dbReference>
<proteinExistence type="predicted"/>
<dbReference type="InterPro" id="IPR044066">
    <property type="entry name" value="TRIAD_supradom"/>
</dbReference>
<feature type="region of interest" description="Disordered" evidence="10">
    <location>
        <begin position="650"/>
        <end position="709"/>
    </location>
</feature>
<dbReference type="Proteomes" id="UP000310685">
    <property type="component" value="Unassembled WGS sequence"/>
</dbReference>
<feature type="domain" description="RING-type" evidence="12">
    <location>
        <begin position="1"/>
        <end position="269"/>
    </location>
</feature>
<keyword evidence="7" id="KW-0833">Ubl conjugation pathway</keyword>
<dbReference type="Gene3D" id="2.60.40.200">
    <property type="entry name" value="Superoxide dismutase, copper/zinc binding domain"/>
    <property type="match status" value="1"/>
</dbReference>
<dbReference type="InterPro" id="IPR045840">
    <property type="entry name" value="Ariadne"/>
</dbReference>
<organism evidence="13 14">
    <name type="scientific">Wallemia mellicola</name>
    <dbReference type="NCBI Taxonomy" id="1708541"/>
    <lineage>
        <taxon>Eukaryota</taxon>
        <taxon>Fungi</taxon>
        <taxon>Dikarya</taxon>
        <taxon>Basidiomycota</taxon>
        <taxon>Wallemiomycotina</taxon>
        <taxon>Wallemiomycetes</taxon>
        <taxon>Wallemiales</taxon>
        <taxon>Wallemiaceae</taxon>
        <taxon>Wallemia</taxon>
    </lineage>
</organism>
<evidence type="ECO:0000256" key="3">
    <source>
        <dbReference type="ARBA" id="ARBA00022679"/>
    </source>
</evidence>
<feature type="region of interest" description="Disordered" evidence="10">
    <location>
        <begin position="444"/>
        <end position="486"/>
    </location>
</feature>
<keyword evidence="8" id="KW-0862">Zinc</keyword>
<evidence type="ECO:0000256" key="5">
    <source>
        <dbReference type="ARBA" id="ARBA00022737"/>
    </source>
</evidence>
<feature type="compositionally biased region" description="Basic residues" evidence="10">
    <location>
        <begin position="582"/>
        <end position="597"/>
    </location>
</feature>
<evidence type="ECO:0000259" key="12">
    <source>
        <dbReference type="PROSITE" id="PS51873"/>
    </source>
</evidence>
<reference evidence="13 14" key="1">
    <citation type="submission" date="2019-03" db="EMBL/GenBank/DDBJ databases">
        <title>Sequencing 25 genomes of Wallemia mellicola.</title>
        <authorList>
            <person name="Gostincar C."/>
        </authorList>
    </citation>
    <scope>NUCLEOTIDE SEQUENCE [LARGE SCALE GENOMIC DNA]</scope>
    <source>
        <strain evidence="13 14">EXF-6152</strain>
    </source>
</reference>
<sequence length="747" mass="83678">MSEDSDNYDMDAASFEGSDIVEDYQSSNPSEAFSDEDVDIDDNDAFNPSEALKPKKSKFDVDYKIYGIDDIINNQQSETDQVCNIFGLQPQDAIILLRHFGWNKEKLIERYSEDPDRILKQVGLAPGTSAAAQSDSRASPSRLKRVKGFTCEICFSGSEDASIQTLALSCGHRFCSDCWKMHCEEKINGQGESRKIECMQSDCQCEDDSETANWISANTKECPRCHSTIEKNGGCNHMTCRKCRHEWCWICMGEWSAHGTNYYNCNRYEEKSGKDARDGQQKSRVSLERYLHYYNRYANHEQSARLDRELYTKTERKMDEMQKSTSLTWIEVQFVKKAVETVTKCRMTLKWTYAMAYYLERNSMTELFEDNQADLEKAVENLSELLEKPLDVETIPDLRSQMQNATNYVKSRQIILLEDTLQGHLEVVSSAAINSRQLDDVNNSINDALGSFQGSGQQSKQQDTTQQSTGTDTKTNEEITPSDPANIDWKKIDQIAHAKFTGNVEGTVKFGGDWQKPTDVEIIMEKGLDDAKGYRYSINTHPIDNNDCNTAGDILNPVGIPENVVCDEKKPEYCKEGDLSGKHGKLGSKHGHGRRGHNSGNAKDKYSDNYLRFFPQPFSILGRSMVITDDSNNRVACANIISMIDGTQKDEGSFEGTGKASNYQNDYREPTKTGEGQPKVTPFQDGKTVDANSIPAKSNPAIKESPSVDPGIAILEDDTSDAISTSSVPYRFVGLTIVSAMLGAVVL</sequence>
<dbReference type="InterPro" id="IPR036423">
    <property type="entry name" value="SOD-like_Cu/Zn_dom_sf"/>
</dbReference>
<dbReference type="Gene3D" id="1.20.120.1750">
    <property type="match status" value="1"/>
</dbReference>
<dbReference type="PROSITE" id="PS51873">
    <property type="entry name" value="TRIAD"/>
    <property type="match status" value="1"/>
</dbReference>
<evidence type="ECO:0000259" key="11">
    <source>
        <dbReference type="PROSITE" id="PS50089"/>
    </source>
</evidence>
<evidence type="ECO:0000256" key="10">
    <source>
        <dbReference type="SAM" id="MobiDB-lite"/>
    </source>
</evidence>
<feature type="compositionally biased region" description="Low complexity" evidence="10">
    <location>
        <begin position="454"/>
        <end position="473"/>
    </location>
</feature>
<feature type="domain" description="RING-type" evidence="11">
    <location>
        <begin position="151"/>
        <end position="198"/>
    </location>
</feature>
<comment type="caution">
    <text evidence="13">The sequence shown here is derived from an EMBL/GenBank/DDBJ whole genome shotgun (WGS) entry which is preliminary data.</text>
</comment>
<protein>
    <recommendedName>
        <fullName evidence="2">RBR-type E3 ubiquitin transferase</fullName>
        <ecNumber evidence="2">2.3.2.31</ecNumber>
    </recommendedName>
</protein>
<dbReference type="GO" id="GO:0061630">
    <property type="term" value="F:ubiquitin protein ligase activity"/>
    <property type="evidence" value="ECO:0007669"/>
    <property type="project" value="UniProtKB-EC"/>
</dbReference>
<dbReference type="CDD" id="cd20356">
    <property type="entry name" value="Rcat_RBR_HHARI-like"/>
    <property type="match status" value="1"/>
</dbReference>
<evidence type="ECO:0000256" key="2">
    <source>
        <dbReference type="ARBA" id="ARBA00012251"/>
    </source>
</evidence>
<keyword evidence="6 9" id="KW-0863">Zinc-finger</keyword>
<dbReference type="EMBL" id="SPRC01000017">
    <property type="protein sequence ID" value="TIB80282.1"/>
    <property type="molecule type" value="Genomic_DNA"/>
</dbReference>
<keyword evidence="4" id="KW-0479">Metal-binding</keyword>
<dbReference type="PANTHER" id="PTHR11685">
    <property type="entry name" value="RBR FAMILY RING FINGER AND IBR DOMAIN-CONTAINING"/>
    <property type="match status" value="1"/>
</dbReference>
<dbReference type="InterPro" id="IPR002867">
    <property type="entry name" value="IBR_dom"/>
</dbReference>
<evidence type="ECO:0000256" key="9">
    <source>
        <dbReference type="PROSITE-ProRule" id="PRU00175"/>
    </source>
</evidence>
<dbReference type="SUPFAM" id="SSF49329">
    <property type="entry name" value="Cu,Zn superoxide dismutase-like"/>
    <property type="match status" value="1"/>
</dbReference>
<dbReference type="PROSITE" id="PS50089">
    <property type="entry name" value="ZF_RING_2"/>
    <property type="match status" value="1"/>
</dbReference>
<dbReference type="GO" id="GO:0008270">
    <property type="term" value="F:zinc ion binding"/>
    <property type="evidence" value="ECO:0007669"/>
    <property type="project" value="UniProtKB-KW"/>
</dbReference>
<gene>
    <name evidence="13" type="ORF">E3Q22_02033</name>
</gene>
<accession>A0A4V4MGJ8</accession>
<dbReference type="CDD" id="cd16773">
    <property type="entry name" value="RING-HC_RBR_TRIAD1"/>
    <property type="match status" value="1"/>
</dbReference>
<comment type="catalytic activity">
    <reaction evidence="1">
        <text>[E2 ubiquitin-conjugating enzyme]-S-ubiquitinyl-L-cysteine + [acceptor protein]-L-lysine = [E2 ubiquitin-conjugating enzyme]-L-cysteine + [acceptor protein]-N(6)-ubiquitinyl-L-lysine.</text>
        <dbReference type="EC" id="2.3.2.31"/>
    </reaction>
</comment>
<dbReference type="EC" id="2.3.2.31" evidence="2"/>
<dbReference type="InterPro" id="IPR031127">
    <property type="entry name" value="E3_UB_ligase_RBR"/>
</dbReference>
<dbReference type="FunFam" id="1.20.120.1750:FF:000007">
    <property type="entry name" value="RBR-type E3 ubiquitin transferase"/>
    <property type="match status" value="1"/>
</dbReference>
<dbReference type="GO" id="GO:0016567">
    <property type="term" value="P:protein ubiquitination"/>
    <property type="evidence" value="ECO:0007669"/>
    <property type="project" value="InterPro"/>
</dbReference>
<evidence type="ECO:0000256" key="4">
    <source>
        <dbReference type="ARBA" id="ARBA00022723"/>
    </source>
</evidence>
<evidence type="ECO:0000313" key="13">
    <source>
        <dbReference type="EMBL" id="TIB80282.1"/>
    </source>
</evidence>
<dbReference type="InterPro" id="IPR048962">
    <property type="entry name" value="ARIH1-like_UBL"/>
</dbReference>
<dbReference type="Pfam" id="PF22191">
    <property type="entry name" value="IBR_1"/>
    <property type="match status" value="1"/>
</dbReference>
<evidence type="ECO:0000256" key="7">
    <source>
        <dbReference type="ARBA" id="ARBA00022786"/>
    </source>
</evidence>
<dbReference type="SMART" id="SM00647">
    <property type="entry name" value="IBR"/>
    <property type="match status" value="1"/>
</dbReference>
<feature type="region of interest" description="Disordered" evidence="10">
    <location>
        <begin position="577"/>
        <end position="605"/>
    </location>
</feature>
<feature type="region of interest" description="Disordered" evidence="10">
    <location>
        <begin position="1"/>
        <end position="51"/>
    </location>
</feature>
<keyword evidence="3" id="KW-0808">Transferase</keyword>
<name>A0A4V4MGJ8_9BASI</name>
<dbReference type="AlphaFoldDB" id="A0A4V4MGJ8"/>